<keyword evidence="1" id="KW-0064">Aspartyl protease</keyword>
<dbReference type="AlphaFoldDB" id="I2G6T1"/>
<dbReference type="SUPFAM" id="SSF56672">
    <property type="entry name" value="DNA/RNA polymerases"/>
    <property type="match status" value="1"/>
</dbReference>
<keyword evidence="1" id="KW-0645">Protease</keyword>
<dbReference type="Pfam" id="PF07727">
    <property type="entry name" value="RVT_2"/>
    <property type="match status" value="1"/>
</dbReference>
<dbReference type="InterPro" id="IPR043502">
    <property type="entry name" value="DNA/RNA_pol_sf"/>
</dbReference>
<dbReference type="InterPro" id="IPR013103">
    <property type="entry name" value="RVT_2"/>
</dbReference>
<keyword evidence="5" id="KW-1185">Reference proteome</keyword>
<accession>I2G6T1</accession>
<dbReference type="GO" id="GO:0004190">
    <property type="term" value="F:aspartic-type endopeptidase activity"/>
    <property type="evidence" value="ECO:0007669"/>
    <property type="project" value="UniProtKB-KW"/>
</dbReference>
<feature type="domain" description="Reverse transcriptase Ty1/copia-type" evidence="2">
    <location>
        <begin position="490"/>
        <end position="611"/>
    </location>
</feature>
<feature type="domain" description="Retrovirus-related Pol polyprotein from transposon TNT 1-94-like beta-barrel" evidence="3">
    <location>
        <begin position="210"/>
        <end position="268"/>
    </location>
</feature>
<evidence type="ECO:0000259" key="3">
    <source>
        <dbReference type="Pfam" id="PF22936"/>
    </source>
</evidence>
<dbReference type="Pfam" id="PF22936">
    <property type="entry name" value="Pol_BBD"/>
    <property type="match status" value="1"/>
</dbReference>
<sequence>MVEENDPQAGASTIDATGEYNVNYILLDTIKEYLTFNQVWKRIKNGLGSKATRNSCQLTLITQLGDVKMFNSDAQKLIQEIRTIQVESSILGKPFAEDTLFSTLQKCMIWHPMYKDTIATVHHLNFDALAIALSMCQLAIESVPAQKWDPWQANARIAGSTKKGNSAKEADANDTRATWSKNCKICCYEIWYSLTPGWKRPQNQKDTAHWILDSGASFHMANDYSIIINPKTCQKCVFTAGSEILEATAVGDVNISTEHGDIFLQNILTFIQQLWHEHLGHPGQDKARVIVKKLADQMTMEMDPDTALTCEQCIQSKSTIAQMGQGSGERATAPLDLVHIDLIIDLLHATEHTCMLVLVDDHSKQRNRVASDCGVQQQTERPGYSLERKGWLFYSPDYRPNIFWSNLAKFLEPKHWTDWTEWRPMNVSPPLTLTDEEDPNDLWYSEENLFDKSNQESLDEYTNMDPDQEADNQTSHKAWTNNNTFGLMATNLPAGVNTIDTRWVLKIKTDANLVPMKFKARLVAQRFTQKAGVDYTEIFAPVAPIQLIRGVLVLAVVQNWEVDTIDVKQAYLNSSLHHDVYLQPLVGTTVPPGKVLKLMKGLYGLKQSGGMADDITIITAYIDDMLIVSPSQNEVDCTKGEIMRKWGTQDNGSIKEFLGIKITRDRKQGSISLDLMAYIQVMSKKYQELVGQLLGNFGMTHVDTDRQGMEGGNPCAQVSKPNKKSGDHTDEAVMMYTDTNWASDATNGGRSMSGVITYIYRCLCFEQIVKDASKSAKIQPNTGNSSTLTCGITL</sequence>
<protein>
    <recommendedName>
        <fullName evidence="6">Reverse transcriptase Ty1/copia-type domain-containing protein</fullName>
    </recommendedName>
</protein>
<dbReference type="InterPro" id="IPR054722">
    <property type="entry name" value="PolX-like_BBD"/>
</dbReference>
<name>I2G6T1_USTHO</name>
<proteinExistence type="predicted"/>
<evidence type="ECO:0000313" key="5">
    <source>
        <dbReference type="Proteomes" id="UP000006174"/>
    </source>
</evidence>
<dbReference type="eggNOG" id="KOG0017">
    <property type="taxonomic scope" value="Eukaryota"/>
</dbReference>
<evidence type="ECO:0000313" key="4">
    <source>
        <dbReference type="EMBL" id="CCF54874.1"/>
    </source>
</evidence>
<reference evidence="4 5" key="1">
    <citation type="journal article" date="2012" name="Plant Cell">
        <title>Genome comparison of barley and maize smut fungi reveals targeted loss of RNA silencing components and species-specific presence of transposable elements.</title>
        <authorList>
            <person name="Laurie J.D."/>
            <person name="Ali S."/>
            <person name="Linning R."/>
            <person name="Mannhaupt G."/>
            <person name="Wong P."/>
            <person name="Gueldener U."/>
            <person name="Muensterkoetter M."/>
            <person name="Moore R."/>
            <person name="Kahmann R."/>
            <person name="Bakkeren G."/>
            <person name="Schirawski J."/>
        </authorList>
    </citation>
    <scope>NUCLEOTIDE SEQUENCE [LARGE SCALE GENOMIC DNA]</scope>
    <source>
        <strain evidence="5">Uh4875-4</strain>
    </source>
</reference>
<keyword evidence="1" id="KW-0378">Hydrolase</keyword>
<comment type="caution">
    <text evidence="4">The sequence shown here is derived from an EMBL/GenBank/DDBJ whole genome shotgun (WGS) entry which is preliminary data.</text>
</comment>
<organism evidence="4 5">
    <name type="scientific">Ustilago hordei</name>
    <name type="common">Barley covered smut fungus</name>
    <dbReference type="NCBI Taxonomy" id="120017"/>
    <lineage>
        <taxon>Eukaryota</taxon>
        <taxon>Fungi</taxon>
        <taxon>Dikarya</taxon>
        <taxon>Basidiomycota</taxon>
        <taxon>Ustilaginomycotina</taxon>
        <taxon>Ustilaginomycetes</taxon>
        <taxon>Ustilaginales</taxon>
        <taxon>Ustilaginaceae</taxon>
        <taxon>Ustilago</taxon>
    </lineage>
</organism>
<dbReference type="EMBL" id="CAGI01000196">
    <property type="protein sequence ID" value="CCF54874.1"/>
    <property type="molecule type" value="Genomic_DNA"/>
</dbReference>
<dbReference type="STRING" id="1128400.I2G6T1"/>
<gene>
    <name evidence="4" type="ORF">UHOR_01357</name>
</gene>
<dbReference type="HOGENOM" id="CLU_353812_0_0_1"/>
<evidence type="ECO:0008006" key="6">
    <source>
        <dbReference type="Google" id="ProtNLM"/>
    </source>
</evidence>
<evidence type="ECO:0000259" key="2">
    <source>
        <dbReference type="Pfam" id="PF07727"/>
    </source>
</evidence>
<evidence type="ECO:0000256" key="1">
    <source>
        <dbReference type="ARBA" id="ARBA00022750"/>
    </source>
</evidence>
<dbReference type="Proteomes" id="UP000006174">
    <property type="component" value="Unassembled WGS sequence"/>
</dbReference>